<dbReference type="EMBL" id="VFPG01000001">
    <property type="protein sequence ID" value="TQM30459.1"/>
    <property type="molecule type" value="Genomic_DNA"/>
</dbReference>
<feature type="transmembrane region" description="Helical" evidence="2">
    <location>
        <begin position="24"/>
        <end position="51"/>
    </location>
</feature>
<feature type="transmembrane region" description="Helical" evidence="2">
    <location>
        <begin position="266"/>
        <end position="285"/>
    </location>
</feature>
<dbReference type="RefSeq" id="WP_246123945.1">
    <property type="nucleotide sequence ID" value="NZ_VFPG01000001.1"/>
</dbReference>
<dbReference type="InterPro" id="IPR045931">
    <property type="entry name" value="DUF6350"/>
</dbReference>
<feature type="region of interest" description="Disordered" evidence="1">
    <location>
        <begin position="414"/>
        <end position="515"/>
    </location>
</feature>
<reference evidence="3 4" key="1">
    <citation type="submission" date="2019-06" db="EMBL/GenBank/DDBJ databases">
        <title>Sequencing the genomes of 1000 actinobacteria strains.</title>
        <authorList>
            <person name="Klenk H.-P."/>
        </authorList>
    </citation>
    <scope>NUCLEOTIDE SEQUENCE [LARGE SCALE GENOMIC DNA]</scope>
    <source>
        <strain evidence="3 4">DSM 103495</strain>
    </source>
</reference>
<evidence type="ECO:0000256" key="2">
    <source>
        <dbReference type="SAM" id="Phobius"/>
    </source>
</evidence>
<name>A0A543F9F2_9NOCA</name>
<protein>
    <submittedName>
        <fullName evidence="3">Uncharacterized protein</fullName>
    </submittedName>
</protein>
<evidence type="ECO:0000256" key="1">
    <source>
        <dbReference type="SAM" id="MobiDB-lite"/>
    </source>
</evidence>
<evidence type="ECO:0000313" key="3">
    <source>
        <dbReference type="EMBL" id="TQM30459.1"/>
    </source>
</evidence>
<dbReference type="Proteomes" id="UP000316331">
    <property type="component" value="Unassembled WGS sequence"/>
</dbReference>
<dbReference type="Pfam" id="PF19877">
    <property type="entry name" value="DUF6350"/>
    <property type="match status" value="1"/>
</dbReference>
<feature type="transmembrane region" description="Helical" evidence="2">
    <location>
        <begin position="150"/>
        <end position="170"/>
    </location>
</feature>
<gene>
    <name evidence="3" type="ORF">FB390_2084</name>
</gene>
<feature type="transmembrane region" description="Helical" evidence="2">
    <location>
        <begin position="197"/>
        <end position="217"/>
    </location>
</feature>
<feature type="transmembrane region" description="Helical" evidence="2">
    <location>
        <begin position="291"/>
        <end position="310"/>
    </location>
</feature>
<sequence>MRSGHPSEADESGFLSLTPERARVLLLVAARPATFALSAIVVLVLVTLLAAGSGLDGASGAIAASWLAVHQVPLVIGKTTLGLLPLLPTALLLGAAGRECYHAVAPNSSRTDLGWVVGAALGGPLLLTAVCLAVAEDASAVVALQPPNSLAAFGWVLFLHLLAAGAGIALRMRRRIVDLARAPEWAIAGVHGAGRTVLRLLGCAAAVTLVSFLARWGDIGDTYRSAGNAWGFIGLTLLSLAYLPNVVLGTLGVLMGASANFGEASIGLFAVVGGPVPAVPVMAAVPTGPAAAWWAVLLVIPAAVGALGGVDAARTSGDRRTAPWATLTSAGTATLLLVLLGALAGGELGSFGRVGLELPIFALVSFVWLAAAGYVGLVSARYFIAPVGAVLPGYDYDEYDADYYDTDADYYYDDSDDYESDGYRYADDEYADDFRDDDYHEDEYYDDRYYDDSDEDDPHHDDPHHDDDPDEALDGELVDDPPTLTTAPRQAAPDIVDAEVVETDADLDPRPDGTR</sequence>
<feature type="transmembrane region" description="Helical" evidence="2">
    <location>
        <begin position="358"/>
        <end position="377"/>
    </location>
</feature>
<feature type="transmembrane region" description="Helical" evidence="2">
    <location>
        <begin position="229"/>
        <end position="254"/>
    </location>
</feature>
<dbReference type="AlphaFoldDB" id="A0A543F9F2"/>
<proteinExistence type="predicted"/>
<organism evidence="3 4">
    <name type="scientific">Nocardia bhagyanarayanae</name>
    <dbReference type="NCBI Taxonomy" id="1215925"/>
    <lineage>
        <taxon>Bacteria</taxon>
        <taxon>Bacillati</taxon>
        <taxon>Actinomycetota</taxon>
        <taxon>Actinomycetes</taxon>
        <taxon>Mycobacteriales</taxon>
        <taxon>Nocardiaceae</taxon>
        <taxon>Nocardia</taxon>
    </lineage>
</organism>
<feature type="transmembrane region" description="Helical" evidence="2">
    <location>
        <begin position="322"/>
        <end position="346"/>
    </location>
</feature>
<accession>A0A543F9F2</accession>
<feature type="compositionally biased region" description="Acidic residues" evidence="1">
    <location>
        <begin position="496"/>
        <end position="506"/>
    </location>
</feature>
<keyword evidence="2" id="KW-0812">Transmembrane</keyword>
<feature type="transmembrane region" description="Helical" evidence="2">
    <location>
        <begin position="113"/>
        <end position="135"/>
    </location>
</feature>
<feature type="compositionally biased region" description="Acidic residues" evidence="1">
    <location>
        <begin position="468"/>
        <end position="479"/>
    </location>
</feature>
<keyword evidence="2" id="KW-0472">Membrane</keyword>
<evidence type="ECO:0000313" key="4">
    <source>
        <dbReference type="Proteomes" id="UP000316331"/>
    </source>
</evidence>
<keyword evidence="2" id="KW-1133">Transmembrane helix</keyword>
<comment type="caution">
    <text evidence="3">The sequence shown here is derived from an EMBL/GenBank/DDBJ whole genome shotgun (WGS) entry which is preliminary data.</text>
</comment>
<keyword evidence="4" id="KW-1185">Reference proteome</keyword>
<feature type="compositionally biased region" description="Acidic residues" evidence="1">
    <location>
        <begin position="428"/>
        <end position="445"/>
    </location>
</feature>
<feature type="compositionally biased region" description="Basic and acidic residues" evidence="1">
    <location>
        <begin position="446"/>
        <end position="467"/>
    </location>
</feature>